<feature type="compositionally biased region" description="Basic and acidic residues" evidence="2">
    <location>
        <begin position="223"/>
        <end position="238"/>
    </location>
</feature>
<evidence type="ECO:0000256" key="1">
    <source>
        <dbReference type="RuleBase" id="RU367073"/>
    </source>
</evidence>
<dbReference type="KEGG" id="fvr:FVEG_13104"/>
<dbReference type="STRING" id="334819.W7NFI9"/>
<feature type="compositionally biased region" description="Pro residues" evidence="2">
    <location>
        <begin position="285"/>
        <end position="301"/>
    </location>
</feature>
<keyword evidence="1" id="KW-0863">Zinc-finger</keyword>
<dbReference type="RefSeq" id="XP_018761234.1">
    <property type="nucleotide sequence ID" value="XM_018902486.1"/>
</dbReference>
<dbReference type="EMBL" id="DS022263">
    <property type="protein sequence ID" value="EWG55042.1"/>
    <property type="molecule type" value="Genomic_DNA"/>
</dbReference>
<dbReference type="VEuPathDB" id="FungiDB:FVEG_13104"/>
<feature type="transmembrane region" description="Helical" evidence="1">
    <location>
        <begin position="155"/>
        <end position="174"/>
    </location>
</feature>
<evidence type="ECO:0000313" key="4">
    <source>
        <dbReference type="EMBL" id="EWG55042.1"/>
    </source>
</evidence>
<protein>
    <recommendedName>
        <fullName evidence="1">Endoplasmic reticulum junction formation protein lunapark</fullName>
    </recommendedName>
</protein>
<keyword evidence="1" id="KW-0256">Endoplasmic reticulum</keyword>
<comment type="caution">
    <text evidence="1">Lacks conserved residue(s) required for the propagation of feature annotation.</text>
</comment>
<dbReference type="eggNOG" id="KOG2846">
    <property type="taxonomic scope" value="Eukaryota"/>
</dbReference>
<dbReference type="AlphaFoldDB" id="W7NFI9"/>
<dbReference type="RefSeq" id="XP_018761233.1">
    <property type="nucleotide sequence ID" value="XM_018902485.1"/>
</dbReference>
<dbReference type="PANTHER" id="PTHR22166">
    <property type="entry name" value="ENDOPLASMIC RETICULUM JUNCTION FORMATION PROTEIN LUNAPARK"/>
    <property type="match status" value="1"/>
</dbReference>
<dbReference type="GO" id="GO:0008270">
    <property type="term" value="F:zinc ion binding"/>
    <property type="evidence" value="ECO:0007669"/>
    <property type="project" value="UniProtKB-KW"/>
</dbReference>
<feature type="domain" description="Lunapark zinc ribbon" evidence="3">
    <location>
        <begin position="317"/>
        <end position="372"/>
    </location>
</feature>
<dbReference type="GO" id="GO:1903373">
    <property type="term" value="P:positive regulation of endoplasmic reticulum tubular network organization"/>
    <property type="evidence" value="ECO:0007669"/>
    <property type="project" value="UniProtKB-UniRule"/>
</dbReference>
<reference evidence="4 5" key="1">
    <citation type="journal article" date="2010" name="Nature">
        <title>Comparative genomics reveals mobile pathogenicity chromosomes in Fusarium.</title>
        <authorList>
            <person name="Ma L.J."/>
            <person name="van der Does H.C."/>
            <person name="Borkovich K.A."/>
            <person name="Coleman J.J."/>
            <person name="Daboussi M.J."/>
            <person name="Di Pietro A."/>
            <person name="Dufresne M."/>
            <person name="Freitag M."/>
            <person name="Grabherr M."/>
            <person name="Henrissat B."/>
            <person name="Houterman P.M."/>
            <person name="Kang S."/>
            <person name="Shim W.B."/>
            <person name="Woloshuk C."/>
            <person name="Xie X."/>
            <person name="Xu J.R."/>
            <person name="Antoniw J."/>
            <person name="Baker S.E."/>
            <person name="Bluhm B.H."/>
            <person name="Breakspear A."/>
            <person name="Brown D.W."/>
            <person name="Butchko R.A."/>
            <person name="Chapman S."/>
            <person name="Coulson R."/>
            <person name="Coutinho P.M."/>
            <person name="Danchin E.G."/>
            <person name="Diener A."/>
            <person name="Gale L.R."/>
            <person name="Gardiner D.M."/>
            <person name="Goff S."/>
            <person name="Hammond-Kosack K.E."/>
            <person name="Hilburn K."/>
            <person name="Hua-Van A."/>
            <person name="Jonkers W."/>
            <person name="Kazan K."/>
            <person name="Kodira C.D."/>
            <person name="Koehrsen M."/>
            <person name="Kumar L."/>
            <person name="Lee Y.H."/>
            <person name="Li L."/>
            <person name="Manners J.M."/>
            <person name="Miranda-Saavedra D."/>
            <person name="Mukherjee M."/>
            <person name="Park G."/>
            <person name="Park J."/>
            <person name="Park S.Y."/>
            <person name="Proctor R.H."/>
            <person name="Regev A."/>
            <person name="Ruiz-Roldan M.C."/>
            <person name="Sain D."/>
            <person name="Sakthikumar S."/>
            <person name="Sykes S."/>
            <person name="Schwartz D.C."/>
            <person name="Turgeon B.G."/>
            <person name="Wapinski I."/>
            <person name="Yoder O."/>
            <person name="Young S."/>
            <person name="Zeng Q."/>
            <person name="Zhou S."/>
            <person name="Galagan J."/>
            <person name="Cuomo C.A."/>
            <person name="Kistler H.C."/>
            <person name="Rep M."/>
        </authorList>
    </citation>
    <scope>NUCLEOTIDE SEQUENCE [LARGE SCALE GENOMIC DNA]</scope>
    <source>
        <strain evidence="4">7600</strain>
        <strain evidence="5">M3125 / FGSC 7600</strain>
    </source>
</reference>
<organism evidence="4 5">
    <name type="scientific">Gibberella moniliformis (strain M3125 / FGSC 7600)</name>
    <name type="common">Maize ear and stalk rot fungus</name>
    <name type="synonym">Fusarium verticillioides</name>
    <dbReference type="NCBI Taxonomy" id="334819"/>
    <lineage>
        <taxon>Eukaryota</taxon>
        <taxon>Fungi</taxon>
        <taxon>Dikarya</taxon>
        <taxon>Ascomycota</taxon>
        <taxon>Pezizomycotina</taxon>
        <taxon>Sordariomycetes</taxon>
        <taxon>Hypocreomycetidae</taxon>
        <taxon>Hypocreales</taxon>
        <taxon>Nectriaceae</taxon>
        <taxon>Fusarium</taxon>
        <taxon>Fusarium fujikuroi species complex</taxon>
    </lineage>
</organism>
<reference evidence="4" key="2">
    <citation type="submission" date="2013-11" db="EMBL/GenBank/DDBJ databases">
        <authorList>
            <consortium name="The Broad Institute Genome Sequencing Platform"/>
            <person name="Ma L.-J."/>
            <person name="Corby-Kistler H."/>
            <person name="Broz K."/>
            <person name="Gale L.R."/>
            <person name="Jonkers W."/>
            <person name="O'Donnell K."/>
            <person name="Ploetz R."/>
            <person name="Steinberg C."/>
            <person name="Schwartz D.C."/>
            <person name="VanEtten H."/>
            <person name="Zhou S."/>
            <person name="Young S.K."/>
            <person name="Zeng Q."/>
            <person name="Gargeya S."/>
            <person name="Fitzgerald M."/>
            <person name="Abouelleil A."/>
            <person name="Alvarado L."/>
            <person name="Chapman S.B."/>
            <person name="Gainer-Dewar J."/>
            <person name="Goldberg J."/>
            <person name="Griggs A."/>
            <person name="Gujja S."/>
            <person name="Hansen M."/>
            <person name="Howarth C."/>
            <person name="Imamovic A."/>
            <person name="Ireland A."/>
            <person name="Larimer J."/>
            <person name="McCowan C."/>
            <person name="Murphy C."/>
            <person name="Pearson M."/>
            <person name="Poon T.W."/>
            <person name="Priest M."/>
            <person name="Roberts A."/>
            <person name="Saif S."/>
            <person name="Shea T."/>
            <person name="Sykes S."/>
            <person name="Wortman J."/>
            <person name="Nusbaum C."/>
            <person name="Birren B."/>
        </authorList>
    </citation>
    <scope>NUCLEOTIDE SEQUENCE</scope>
    <source>
        <strain evidence="4">7600</strain>
    </source>
</reference>
<feature type="transmembrane region" description="Helical" evidence="1">
    <location>
        <begin position="120"/>
        <end position="143"/>
    </location>
</feature>
<dbReference type="GO" id="GO:0071788">
    <property type="term" value="P:endoplasmic reticulum tubular network maintenance"/>
    <property type="evidence" value="ECO:0007669"/>
    <property type="project" value="UniProtKB-UniRule"/>
</dbReference>
<keyword evidence="1" id="KW-1133">Transmembrane helix</keyword>
<evidence type="ECO:0000259" key="3">
    <source>
        <dbReference type="Pfam" id="PF10058"/>
    </source>
</evidence>
<feature type="compositionally biased region" description="Basic and acidic residues" evidence="2">
    <location>
        <begin position="405"/>
        <end position="417"/>
    </location>
</feature>
<feature type="transmembrane region" description="Helical" evidence="1">
    <location>
        <begin position="35"/>
        <end position="58"/>
    </location>
</feature>
<dbReference type="GeneID" id="30070484"/>
<feature type="region of interest" description="Disordered" evidence="2">
    <location>
        <begin position="214"/>
        <end position="312"/>
    </location>
</feature>
<dbReference type="PANTHER" id="PTHR22166:SF12">
    <property type="entry name" value="ENDOPLASMIC RETICULUM JUNCTION FORMATION PROTEIN LUNAPARK"/>
    <property type="match status" value="1"/>
</dbReference>
<comment type="function">
    <text evidence="1">Plays a role in determining ER morphology.</text>
</comment>
<keyword evidence="1" id="KW-0812">Transmembrane</keyword>
<dbReference type="EMBL" id="DS022263">
    <property type="protein sequence ID" value="EWG55043.1"/>
    <property type="molecule type" value="Genomic_DNA"/>
</dbReference>
<comment type="similarity">
    <text evidence="1">Belongs to the lunapark family.</text>
</comment>
<sequence>MRSLLARSYRHNFTIPLHHITSCLSFTFSSYRYCFAHILGIPSLSYLLFILSSFLCAFHTANLPHCYVPCPIKMVAFWPWGGESSSTASFEKTLSTLSTKITDTQASLDKVRASSRRTRVIWTLYLSFAYLVYAIVLLLVVGYNNLGAFEWGGLTGGPVLIYVTRTTLAAYYNFRIENLSARLKDHQSERAKTIQKLKDATKYDSTMELIEKYGGADGKGKKKEGEQNADKAPNKQRPDGPQGVPGRTRMPPPPTANIQRPHSPMPASNPMEPSAEFAPNAEFSEPPPPPIAPGTPQPPSMPTGYASYQTGPPESHWYDRIFDVLLGEDETAPKNRIVLICKSCRLVNGQAPPGTKTLSEVGQWRCMSCGAPNGEIDEGKRIMNEVLDAAKDSPTDGESANEDFASDKSEPREVGKN</sequence>
<keyword evidence="5" id="KW-1185">Reference proteome</keyword>
<proteinExistence type="inferred from homology"/>
<feature type="region of interest" description="Disordered" evidence="2">
    <location>
        <begin position="388"/>
        <end position="417"/>
    </location>
</feature>
<keyword evidence="1" id="KW-0479">Metal-binding</keyword>
<evidence type="ECO:0000256" key="2">
    <source>
        <dbReference type="SAM" id="MobiDB-lite"/>
    </source>
</evidence>
<dbReference type="OrthoDB" id="1725934at2759"/>
<dbReference type="Pfam" id="PF10058">
    <property type="entry name" value="Zn_ribbon_10"/>
    <property type="match status" value="1"/>
</dbReference>
<evidence type="ECO:0000313" key="5">
    <source>
        <dbReference type="Proteomes" id="UP000009096"/>
    </source>
</evidence>
<accession>W7NFI9</accession>
<keyword evidence="1" id="KW-0862">Zinc</keyword>
<comment type="subcellular location">
    <subcellularLocation>
        <location evidence="1">Endoplasmic reticulum membrane</location>
        <topology evidence="1">Multi-pass membrane protein</topology>
    </subcellularLocation>
</comment>
<keyword evidence="1" id="KW-0472">Membrane</keyword>
<gene>
    <name evidence="4" type="ORF">FVEG_13104</name>
</gene>
<dbReference type="Proteomes" id="UP000009096">
    <property type="component" value="Chromosome 6"/>
</dbReference>
<name>W7NFI9_GIBM7</name>
<dbReference type="InterPro" id="IPR040115">
    <property type="entry name" value="Lnp"/>
</dbReference>
<dbReference type="InterPro" id="IPR019273">
    <property type="entry name" value="Lunapark_Znf"/>
</dbReference>
<dbReference type="GO" id="GO:0098826">
    <property type="term" value="C:endoplasmic reticulum tubular network membrane"/>
    <property type="evidence" value="ECO:0007669"/>
    <property type="project" value="UniProtKB-UniRule"/>
</dbReference>
<comment type="domain">
    <text evidence="1">The C4-type zinc finger motif is necessary both for its ER three-way tubular junction localization and formation.</text>
</comment>